<proteinExistence type="predicted"/>
<keyword evidence="2" id="KW-1185">Reference proteome</keyword>
<evidence type="ECO:0000313" key="1">
    <source>
        <dbReference type="EMBL" id="KAJ2991254.1"/>
    </source>
</evidence>
<sequence length="535" mass="60899">MKPVVTRFPPEPNGFLHIGHAKAICVNFGFAKYHGGKTYLRMDDTNPEAEEERYFVAIEEMVRWLGFTPHAVTYSSDNFQKLYDLAEKLIGLEKAYVCHCNDEEIKAQRGGESHGPRFRCSHAAQSVETNLAEFRGMRDGNYKPREAFLRMKQDIEDGNPQMWDLAAYRILDKPHHRTGPTWRIYPTYDFTHCLCDSFESVTHSLCTTEFIQSRVSYEWLNKTREHNSIFRGTACSQSHVSPKSKSTNHEAFQLEFTNPCNANMADYIKRRGVPPGAVVEFVSELGVTTAPSVIQISRFEQTVRRYLERTVPRLMLVLDPVPVVIEDAEEVEVDVPFSPKNSEMGSHKLKFTRTIYIDRSDFREVDSEDYFRLAPNKTVGLLQAPYPIKAVSFTKDEATGKTTEIRAVFDKETKKPKTFIQWVPSGSREIEVRIHNSLFKSEKPDDAEGGYLNDLNPESEVIYPQAMIELGFDEVKARAPWPEAAGENELGKGGLESVRFQAMRVAYFAVDPVDSTDSKVVFNRIVSLKEDAGKS</sequence>
<accession>A0ACC1PHK0</accession>
<reference evidence="1" key="1">
    <citation type="submission" date="2022-10" db="EMBL/GenBank/DDBJ databases">
        <title>Genome Sequence of Xylaria curta.</title>
        <authorList>
            <person name="Buettner E."/>
        </authorList>
    </citation>
    <scope>NUCLEOTIDE SEQUENCE</scope>
    <source>
        <strain evidence="1">Babe10</strain>
    </source>
</reference>
<gene>
    <name evidence="1" type="ORF">NUW58_g2582</name>
</gene>
<protein>
    <submittedName>
        <fullName evidence="1">Uncharacterized protein</fullName>
    </submittedName>
</protein>
<comment type="caution">
    <text evidence="1">The sequence shown here is derived from an EMBL/GenBank/DDBJ whole genome shotgun (WGS) entry which is preliminary data.</text>
</comment>
<dbReference type="Proteomes" id="UP001143856">
    <property type="component" value="Unassembled WGS sequence"/>
</dbReference>
<name>A0ACC1PHK0_9PEZI</name>
<dbReference type="EMBL" id="JAPDGR010000344">
    <property type="protein sequence ID" value="KAJ2991254.1"/>
    <property type="molecule type" value="Genomic_DNA"/>
</dbReference>
<organism evidence="1 2">
    <name type="scientific">Xylaria curta</name>
    <dbReference type="NCBI Taxonomy" id="42375"/>
    <lineage>
        <taxon>Eukaryota</taxon>
        <taxon>Fungi</taxon>
        <taxon>Dikarya</taxon>
        <taxon>Ascomycota</taxon>
        <taxon>Pezizomycotina</taxon>
        <taxon>Sordariomycetes</taxon>
        <taxon>Xylariomycetidae</taxon>
        <taxon>Xylariales</taxon>
        <taxon>Xylariaceae</taxon>
        <taxon>Xylaria</taxon>
    </lineage>
</organism>
<evidence type="ECO:0000313" key="2">
    <source>
        <dbReference type="Proteomes" id="UP001143856"/>
    </source>
</evidence>